<evidence type="ECO:0000313" key="2">
    <source>
        <dbReference type="EMBL" id="KAL2720507.1"/>
    </source>
</evidence>
<dbReference type="SUPFAM" id="SSF53335">
    <property type="entry name" value="S-adenosyl-L-methionine-dependent methyltransferases"/>
    <property type="match status" value="1"/>
</dbReference>
<comment type="caution">
    <text evidence="2">The sequence shown here is derived from an EMBL/GenBank/DDBJ whole genome shotgun (WGS) entry which is preliminary data.</text>
</comment>
<evidence type="ECO:0000313" key="3">
    <source>
        <dbReference type="Proteomes" id="UP001607302"/>
    </source>
</evidence>
<dbReference type="InterPro" id="IPR029063">
    <property type="entry name" value="SAM-dependent_MTases_sf"/>
</dbReference>
<protein>
    <submittedName>
        <fullName evidence="2">Methyltransferase-like protein 25 isoform X1</fullName>
    </submittedName>
</protein>
<dbReference type="PANTHER" id="PTHR12496:SF9">
    <property type="entry name" value="METHYLTRANSFERASE-LIKE PROTEIN 25-RELATED"/>
    <property type="match status" value="1"/>
</dbReference>
<accession>A0ABD2AIQ0</accession>
<dbReference type="InterPro" id="IPR052220">
    <property type="entry name" value="METTL25"/>
</dbReference>
<keyword evidence="3" id="KW-1185">Reference proteome</keyword>
<dbReference type="PANTHER" id="PTHR12496">
    <property type="entry name" value="CGI-41 METHYLTRANSFERASE"/>
    <property type="match status" value="1"/>
</dbReference>
<dbReference type="Pfam" id="PF13679">
    <property type="entry name" value="Methyltransf_32"/>
    <property type="match status" value="1"/>
</dbReference>
<dbReference type="Proteomes" id="UP001607302">
    <property type="component" value="Unassembled WGS sequence"/>
</dbReference>
<sequence>MAQEIHKQVRIVISFPRENNLKCLYNLINYFSDAIMSEGKEDSDVNQVFENLLFAEEQAQKSGYTDGYESGQNRLLKGYHLGYHRASLVAAQLGYYCGVIEQYLHSNKSANEKVKSLAEEILENIYHFPKHNDNTTDILKTSEDIKFKYVIDFLNLYEQLIDCHLVDFISEKLWDKCLPELLKSELENVKTINDIWKENETVTRLNEFIKVTKLLSLQACPMILDFKDIPEFLLNLDNDKWKFNEIKSENTGFMSKKKLHEVEVLGHVVGHIANSTRSLVIDAGAGKAYLSTYLAENYRLPVLAIDSSDLCHKAAVHRAEKMKKIGKQTSSSVKYVVTKIDDNTDYNTMINIHFPNWNLKSNLILTGLHTCGSLAHSLMKVFLQNDDFKVICVVPCCYHLVNESFSKRINFSKNARMLAQQCIERTKKVKSLSPSLFYRALLQVLLHSMGLYDVRIGRGGPLNDFPTYAKWALLKIGIDTKKIPSTEILEELYQSHIHFKLKLNLFQILRICISPVLEAAIILDRIIYLQNSKQCSKSVILRLFNPVLSPRQYAIVAIK</sequence>
<dbReference type="AlphaFoldDB" id="A0ABD2AIQ0"/>
<proteinExistence type="predicted"/>
<reference evidence="2 3" key="1">
    <citation type="journal article" date="2024" name="Ann. Entomol. Soc. Am.">
        <title>Genomic analyses of the southern and eastern yellowjacket wasps (Hymenoptera: Vespidae) reveal evolutionary signatures of social life.</title>
        <authorList>
            <person name="Catto M.A."/>
            <person name="Caine P.B."/>
            <person name="Orr S.E."/>
            <person name="Hunt B.G."/>
            <person name="Goodisman M.A.D."/>
        </authorList>
    </citation>
    <scope>NUCLEOTIDE SEQUENCE [LARGE SCALE GENOMIC DNA]</scope>
    <source>
        <strain evidence="2">233</strain>
        <tissue evidence="2">Head and thorax</tissue>
    </source>
</reference>
<name>A0ABD2AIQ0_VESSQ</name>
<evidence type="ECO:0000259" key="1">
    <source>
        <dbReference type="Pfam" id="PF13679"/>
    </source>
</evidence>
<organism evidence="2 3">
    <name type="scientific">Vespula squamosa</name>
    <name type="common">Southern yellow jacket</name>
    <name type="synonym">Wasp</name>
    <dbReference type="NCBI Taxonomy" id="30214"/>
    <lineage>
        <taxon>Eukaryota</taxon>
        <taxon>Metazoa</taxon>
        <taxon>Ecdysozoa</taxon>
        <taxon>Arthropoda</taxon>
        <taxon>Hexapoda</taxon>
        <taxon>Insecta</taxon>
        <taxon>Pterygota</taxon>
        <taxon>Neoptera</taxon>
        <taxon>Endopterygota</taxon>
        <taxon>Hymenoptera</taxon>
        <taxon>Apocrita</taxon>
        <taxon>Aculeata</taxon>
        <taxon>Vespoidea</taxon>
        <taxon>Vespidae</taxon>
        <taxon>Vespinae</taxon>
        <taxon>Vespula</taxon>
    </lineage>
</organism>
<dbReference type="EMBL" id="JAUDFV010000146">
    <property type="protein sequence ID" value="KAL2720507.1"/>
    <property type="molecule type" value="Genomic_DNA"/>
</dbReference>
<dbReference type="InterPro" id="IPR025714">
    <property type="entry name" value="Methyltranfer_dom"/>
</dbReference>
<feature type="domain" description="Methyltransferase" evidence="1">
    <location>
        <begin position="257"/>
        <end position="403"/>
    </location>
</feature>
<gene>
    <name evidence="2" type="ORF">V1478_010083</name>
</gene>